<proteinExistence type="predicted"/>
<sequence>MKRKLATLQTGSNSKTRDHNMSQSEAFMFCNFHITYGFHTAENCFTKYQQRNHTCTICRESPQSALSTSRHSAVSGRKLKATEPYVGPLGGYPKPQQFVQSVSKSTTTPRIRLQIWNCSFNALVDSKARRSLISNTLFDKLRQQEENLQYSKEVAVDLFDIRKRPLICQGTVEVNVLVEEERPREPLKQEFLSFRALWRNAS</sequence>
<keyword evidence="2" id="KW-1185">Reference proteome</keyword>
<accession>A0A164P699</accession>
<gene>
    <name evidence="1" type="ORF">APZ42_029954</name>
</gene>
<dbReference type="EMBL" id="LRGB01002676">
    <property type="protein sequence ID" value="KZS06557.1"/>
    <property type="molecule type" value="Genomic_DNA"/>
</dbReference>
<reference evidence="1 2" key="1">
    <citation type="submission" date="2016-03" db="EMBL/GenBank/DDBJ databases">
        <title>EvidentialGene: Evidence-directed Construction of Genes on Genomes.</title>
        <authorList>
            <person name="Gilbert D.G."/>
            <person name="Choi J.-H."/>
            <person name="Mockaitis K."/>
            <person name="Colbourne J."/>
            <person name="Pfrender M."/>
        </authorList>
    </citation>
    <scope>NUCLEOTIDE SEQUENCE [LARGE SCALE GENOMIC DNA]</scope>
    <source>
        <strain evidence="1 2">Xinb3</strain>
        <tissue evidence="1">Complete organism</tissue>
    </source>
</reference>
<dbReference type="Proteomes" id="UP000076858">
    <property type="component" value="Unassembled WGS sequence"/>
</dbReference>
<name>A0A164P699_9CRUS</name>
<comment type="caution">
    <text evidence="1">The sequence shown here is derived from an EMBL/GenBank/DDBJ whole genome shotgun (WGS) entry which is preliminary data.</text>
</comment>
<protein>
    <submittedName>
        <fullName evidence="1">Uncharacterized protein</fullName>
    </submittedName>
</protein>
<evidence type="ECO:0000313" key="1">
    <source>
        <dbReference type="EMBL" id="KZS06557.1"/>
    </source>
</evidence>
<dbReference type="AlphaFoldDB" id="A0A164P699"/>
<evidence type="ECO:0000313" key="2">
    <source>
        <dbReference type="Proteomes" id="UP000076858"/>
    </source>
</evidence>
<organism evidence="1 2">
    <name type="scientific">Daphnia magna</name>
    <dbReference type="NCBI Taxonomy" id="35525"/>
    <lineage>
        <taxon>Eukaryota</taxon>
        <taxon>Metazoa</taxon>
        <taxon>Ecdysozoa</taxon>
        <taxon>Arthropoda</taxon>
        <taxon>Crustacea</taxon>
        <taxon>Branchiopoda</taxon>
        <taxon>Diplostraca</taxon>
        <taxon>Cladocera</taxon>
        <taxon>Anomopoda</taxon>
        <taxon>Daphniidae</taxon>
        <taxon>Daphnia</taxon>
    </lineage>
</organism>